<dbReference type="InterPro" id="IPR006047">
    <property type="entry name" value="GH13_cat_dom"/>
</dbReference>
<dbReference type="CDD" id="cd11336">
    <property type="entry name" value="AmyAc_MTSase"/>
    <property type="match status" value="1"/>
</dbReference>
<dbReference type="AlphaFoldDB" id="A0A934W861"/>
<dbReference type="Pfam" id="PF00128">
    <property type="entry name" value="Alpha-amylase"/>
    <property type="match status" value="1"/>
</dbReference>
<dbReference type="GO" id="GO:0030980">
    <property type="term" value="P:alpha-glucan catabolic process"/>
    <property type="evidence" value="ECO:0007669"/>
    <property type="project" value="TreeGrafter"/>
</dbReference>
<dbReference type="Gene3D" id="3.20.20.80">
    <property type="entry name" value="Glycosidases"/>
    <property type="match status" value="4"/>
</dbReference>
<evidence type="ECO:0000259" key="1">
    <source>
        <dbReference type="SMART" id="SM00642"/>
    </source>
</evidence>
<gene>
    <name evidence="2" type="primary">treY</name>
    <name evidence="2" type="ORF">JJB74_26745</name>
</gene>
<protein>
    <submittedName>
        <fullName evidence="2">Malto-oligosyltrehalose synthase</fullName>
    </submittedName>
</protein>
<organism evidence="2 3">
    <name type="scientific">Noviherbaspirillum pedocola</name>
    <dbReference type="NCBI Taxonomy" id="2801341"/>
    <lineage>
        <taxon>Bacteria</taxon>
        <taxon>Pseudomonadati</taxon>
        <taxon>Pseudomonadota</taxon>
        <taxon>Betaproteobacteria</taxon>
        <taxon>Burkholderiales</taxon>
        <taxon>Oxalobacteraceae</taxon>
        <taxon>Noviherbaspirillum</taxon>
    </lineage>
</organism>
<dbReference type="PANTHER" id="PTHR10357:SF216">
    <property type="entry name" value="MALTOOLIGOSYL TREHALOSE SYNTHASE-RELATED"/>
    <property type="match status" value="1"/>
</dbReference>
<evidence type="ECO:0000313" key="2">
    <source>
        <dbReference type="EMBL" id="MBK4738237.1"/>
    </source>
</evidence>
<dbReference type="InterPro" id="IPR012767">
    <property type="entry name" value="Trehalose_TreY"/>
</dbReference>
<proteinExistence type="predicted"/>
<dbReference type="GO" id="GO:0047470">
    <property type="term" value="F:(1,4)-alpha-D-glucan 1-alpha-D-glucosylmutase activity"/>
    <property type="evidence" value="ECO:0007669"/>
    <property type="project" value="TreeGrafter"/>
</dbReference>
<comment type="caution">
    <text evidence="2">The sequence shown here is derived from an EMBL/GenBank/DDBJ whole genome shotgun (WGS) entry which is preliminary data.</text>
</comment>
<sequence>MSIPRATVRLQFNSSFTLLDAIPQVDYFADLGISHIYASPLLTARKGSTHGYDIVDPTRVSEELGGEPALRALVDKLRSRGMGLVMDIVPNHMGVGTPENRWWKDVLEWGRDSDYAHWFDIDWNAADTALTGKLLQPFLGEPYGDALRDGKLALVFDEACGEFDIGYYDNRYPLAPQTYADVLEADAVLRDPAAAAVAEKTDPKERHEALKAFLKSYARDEDGRAAIDRVLQAFDAKAPEGAARLHALLERQHYRLTWWRNAAEEINWRRFFEVSDLAGIRVERDDVFEATHATILRLYAEGLLDGLRLDHVDGLAHPGAYCRKLRARLTSLEDQRPADAPRGPAYIVVEKILTGDETLRTDWGIDGTTGYEFMNQVGALLHDPEGCSPILSLWHEATGDAQSFETQVRSARRQLLAENFVGELEALVRALRAVARSDLATRDIAASAIRRVLTEVLVSFPAYRSYVSEAGGDAHDRALLQTAIDEARACVRAADMPVLDALFAWLGGEAPQDVADEAARTLRLAAIRRFQQLTPPLAAKAVEDTTFYRYGPLLSRNEVGADPGRFSLKPEAFHRANEERARDFPHNLLATATHDHKRGEDARARLAALSELPHAWAESVRRWMGAHAARRATLPDGRVAPTPADELMLYQTLLGAWPFALSPDDGEGVKAYAERIAAWQEKALREAKRVSSWVLPDADYESACRAFLDALFADAGFIRELRQWVDRLALPTVCNSLAQTLLRLASPGVPDLYQGTEYWDFSLVDPDNRRPVDYAARAASLQSEAAQRDFDDMLWQQGQIKQTLIARMLALREKQPALFADGDYLPLQVSGPQARHVIAFLRRHGGQTLLVAALRLPARGPLPDGDGSAWDGTELLLPQAMSGWRDVLSPNATVGLDGERIALGSLLDRRPVAVLLTGGA</sequence>
<keyword evidence="3" id="KW-1185">Reference proteome</keyword>
<dbReference type="InterPro" id="IPR017853">
    <property type="entry name" value="GH"/>
</dbReference>
<feature type="domain" description="Glycosyl hydrolase family 13 catalytic" evidence="1">
    <location>
        <begin position="5"/>
        <end position="528"/>
    </location>
</feature>
<evidence type="ECO:0000313" key="3">
    <source>
        <dbReference type="Proteomes" id="UP000622890"/>
    </source>
</evidence>
<dbReference type="SUPFAM" id="SSF51445">
    <property type="entry name" value="(Trans)glycosidases"/>
    <property type="match status" value="1"/>
</dbReference>
<dbReference type="Proteomes" id="UP000622890">
    <property type="component" value="Unassembled WGS sequence"/>
</dbReference>
<name>A0A934W861_9BURK</name>
<dbReference type="EMBL" id="JAEPBG010000018">
    <property type="protein sequence ID" value="MBK4738237.1"/>
    <property type="molecule type" value="Genomic_DNA"/>
</dbReference>
<dbReference type="GO" id="GO:0005992">
    <property type="term" value="P:trehalose biosynthetic process"/>
    <property type="evidence" value="ECO:0007669"/>
    <property type="project" value="TreeGrafter"/>
</dbReference>
<accession>A0A934W861</accession>
<dbReference type="SMART" id="SM00642">
    <property type="entry name" value="Aamy"/>
    <property type="match status" value="1"/>
</dbReference>
<dbReference type="NCBIfam" id="TIGR02401">
    <property type="entry name" value="trehalose_TreY"/>
    <property type="match status" value="1"/>
</dbReference>
<dbReference type="RefSeq" id="WP_200597272.1">
    <property type="nucleotide sequence ID" value="NZ_JAEPBG010000018.1"/>
</dbReference>
<reference evidence="2" key="1">
    <citation type="submission" date="2021-01" db="EMBL/GenBank/DDBJ databases">
        <title>Genome sequence of strain Noviherbaspirillum sp. DKR-6.</title>
        <authorList>
            <person name="Chaudhary D.K."/>
        </authorList>
    </citation>
    <scope>NUCLEOTIDE SEQUENCE</scope>
    <source>
        <strain evidence="2">DKR-6</strain>
    </source>
</reference>
<dbReference type="PANTHER" id="PTHR10357">
    <property type="entry name" value="ALPHA-AMYLASE FAMILY MEMBER"/>
    <property type="match status" value="1"/>
</dbReference>